<organism evidence="1 2">
    <name type="scientific">Papaver somniferum</name>
    <name type="common">Opium poppy</name>
    <dbReference type="NCBI Taxonomy" id="3469"/>
    <lineage>
        <taxon>Eukaryota</taxon>
        <taxon>Viridiplantae</taxon>
        <taxon>Streptophyta</taxon>
        <taxon>Embryophyta</taxon>
        <taxon>Tracheophyta</taxon>
        <taxon>Spermatophyta</taxon>
        <taxon>Magnoliopsida</taxon>
        <taxon>Ranunculales</taxon>
        <taxon>Papaveraceae</taxon>
        <taxon>Papaveroideae</taxon>
        <taxon>Papaver</taxon>
    </lineage>
</organism>
<sequence length="126" mass="14271">MHSHSHLQRNLQDSQIGRHNCGVVERAELTLEIRCANDSLRITTELPNWTSEIGTTLKRWRIEKHHSRGTENPWAIPLKNILTVSSPLNSLGTTYRSMCILQLGVSGDHKSSCCTEGHVYKEAEPR</sequence>
<dbReference type="AlphaFoldDB" id="A0A4Y7LJE6"/>
<evidence type="ECO:0000313" key="1">
    <source>
        <dbReference type="EMBL" id="RZC85087.1"/>
    </source>
</evidence>
<name>A0A4Y7LJE6_PAPSO</name>
<dbReference type="EMBL" id="CM010725">
    <property type="protein sequence ID" value="RZC85087.1"/>
    <property type="molecule type" value="Genomic_DNA"/>
</dbReference>
<dbReference type="Gramene" id="RZC85087">
    <property type="protein sequence ID" value="RZC85087"/>
    <property type="gene ID" value="C5167_047872"/>
</dbReference>
<proteinExistence type="predicted"/>
<keyword evidence="2" id="KW-1185">Reference proteome</keyword>
<evidence type="ECO:0000313" key="2">
    <source>
        <dbReference type="Proteomes" id="UP000316621"/>
    </source>
</evidence>
<accession>A0A4Y7LJE6</accession>
<dbReference type="Proteomes" id="UP000316621">
    <property type="component" value="Chromosome 11"/>
</dbReference>
<protein>
    <submittedName>
        <fullName evidence="1">Uncharacterized protein</fullName>
    </submittedName>
</protein>
<reference evidence="1 2" key="1">
    <citation type="journal article" date="2018" name="Science">
        <title>The opium poppy genome and morphinan production.</title>
        <authorList>
            <person name="Guo L."/>
            <person name="Winzer T."/>
            <person name="Yang X."/>
            <person name="Li Y."/>
            <person name="Ning Z."/>
            <person name="He Z."/>
            <person name="Teodor R."/>
            <person name="Lu Y."/>
            <person name="Bowser T.A."/>
            <person name="Graham I.A."/>
            <person name="Ye K."/>
        </authorList>
    </citation>
    <scope>NUCLEOTIDE SEQUENCE [LARGE SCALE GENOMIC DNA]</scope>
    <source>
        <strain evidence="2">cv. HN1</strain>
        <tissue evidence="1">Leaves</tissue>
    </source>
</reference>
<gene>
    <name evidence="1" type="ORF">C5167_047872</name>
</gene>